<reference evidence="2" key="1">
    <citation type="submission" date="2020-03" db="EMBL/GenBank/DDBJ databases">
        <title>A mixture of massive structural variations and highly conserved coding sequences in Ustilaginoidea virens genome.</title>
        <authorList>
            <person name="Zhang K."/>
            <person name="Zhao Z."/>
            <person name="Zhang Z."/>
            <person name="Li Y."/>
            <person name="Hsiang T."/>
            <person name="Sun W."/>
        </authorList>
    </citation>
    <scope>NUCLEOTIDE SEQUENCE</scope>
    <source>
        <strain evidence="2">UV-8b</strain>
    </source>
</reference>
<name>A0A8E5HIS4_USTVR</name>
<dbReference type="InterPro" id="IPR050645">
    <property type="entry name" value="Histidine_acid_phosphatase"/>
</dbReference>
<dbReference type="RefSeq" id="XP_042993892.1">
    <property type="nucleotide sequence ID" value="XM_043137958.1"/>
</dbReference>
<dbReference type="Proteomes" id="UP000027002">
    <property type="component" value="Chromosome 1"/>
</dbReference>
<dbReference type="InterPro" id="IPR029033">
    <property type="entry name" value="His_PPase_superfam"/>
</dbReference>
<dbReference type="PANTHER" id="PTHR11567">
    <property type="entry name" value="ACID PHOSPHATASE-RELATED"/>
    <property type="match status" value="1"/>
</dbReference>
<proteinExistence type="predicted"/>
<dbReference type="SUPFAM" id="SSF53254">
    <property type="entry name" value="Phosphoglycerate mutase-like"/>
    <property type="match status" value="1"/>
</dbReference>
<dbReference type="OrthoDB" id="10262962at2759"/>
<dbReference type="Gene3D" id="3.40.50.1240">
    <property type="entry name" value="Phosphoglycerate mutase-like"/>
    <property type="match status" value="1"/>
</dbReference>
<feature type="region of interest" description="Disordered" evidence="1">
    <location>
        <begin position="357"/>
        <end position="389"/>
    </location>
</feature>
<dbReference type="GO" id="GO:0016791">
    <property type="term" value="F:phosphatase activity"/>
    <property type="evidence" value="ECO:0007669"/>
    <property type="project" value="TreeGrafter"/>
</dbReference>
<keyword evidence="3" id="KW-1185">Reference proteome</keyword>
<evidence type="ECO:0000313" key="2">
    <source>
        <dbReference type="EMBL" id="QUC16219.1"/>
    </source>
</evidence>
<evidence type="ECO:0008006" key="4">
    <source>
        <dbReference type="Google" id="ProtNLM"/>
    </source>
</evidence>
<gene>
    <name evidence="2" type="ORF">UV8b_00460</name>
</gene>
<evidence type="ECO:0000256" key="1">
    <source>
        <dbReference type="SAM" id="MobiDB-lite"/>
    </source>
</evidence>
<evidence type="ECO:0000313" key="3">
    <source>
        <dbReference type="Proteomes" id="UP000027002"/>
    </source>
</evidence>
<dbReference type="KEGG" id="uvi:66061238"/>
<organism evidence="2 3">
    <name type="scientific">Ustilaginoidea virens</name>
    <name type="common">Rice false smut fungus</name>
    <name type="synonym">Villosiclava virens</name>
    <dbReference type="NCBI Taxonomy" id="1159556"/>
    <lineage>
        <taxon>Eukaryota</taxon>
        <taxon>Fungi</taxon>
        <taxon>Dikarya</taxon>
        <taxon>Ascomycota</taxon>
        <taxon>Pezizomycotina</taxon>
        <taxon>Sordariomycetes</taxon>
        <taxon>Hypocreomycetidae</taxon>
        <taxon>Hypocreales</taxon>
        <taxon>Clavicipitaceae</taxon>
        <taxon>Ustilaginoidea</taxon>
    </lineage>
</organism>
<protein>
    <recommendedName>
        <fullName evidence="4">Histidine acid phosphatase family protein</fullName>
    </recommendedName>
</protein>
<dbReference type="GeneID" id="66061238"/>
<dbReference type="AlphaFoldDB" id="A0A8E5HIS4"/>
<sequence>MPHVRPREYIRAHPDFDLQYVEVIHRHHKRTPYASNAFPVESHHWDCDDVHLHLYGQPLQGNAAAAPVFQQGYTSTTNPFVPSGWIGSCKFPQITAGGLDDSWQHGADLYAVYHHLLGFLPARNADYKSAVTYRVTNNEITSQVAAMVINGMWSTTDPFPLLVQAPRVDSLEPQYACEAADSLFAAIKSRSNPEWEQHLDLSGGLFRKLDDISSVPSNDEGFHASFDRYYDNLSARQCHAISLPCKLPHGGNNTICVSQEAANAVYRMGHWEYSQIYRDHPSSLPASVAAFGVWISELTSHLRDVMSGKSRTIYFHNVAHDGSVSRLLSILQIDEMTWPGLGAEVVFELYQQKAPMPNSGSADSRDAPPDSNLGCHGATAPDGPLKSRASSPTGYYIRVLYGGKVFKSSQPILGRLDMLPVEVLLDYLDGLVGKEASLIKTKCRR</sequence>
<accession>A0A8E5HIS4</accession>
<dbReference type="EMBL" id="CP072753">
    <property type="protein sequence ID" value="QUC16219.1"/>
    <property type="molecule type" value="Genomic_DNA"/>
</dbReference>
<dbReference type="PANTHER" id="PTHR11567:SF195">
    <property type="entry name" value="ACID PHOSPHATASE, PUTATIVE (AFU_ORTHOLOGUE AFUA_3G14570)-RELATED"/>
    <property type="match status" value="1"/>
</dbReference>